<accession>A0A9X1C6Y1</accession>
<dbReference type="EMBL" id="JAFHKJ010000072">
    <property type="protein sequence ID" value="MBN2977570.1"/>
    <property type="molecule type" value="Genomic_DNA"/>
</dbReference>
<reference evidence="1 2" key="2">
    <citation type="journal article" date="2023" name="Plant Pathol.">
        <title>Dismantling and reorganizing Pseudomonas marginalis sensu#lato.</title>
        <authorList>
            <person name="Sawada H."/>
            <person name="Fujikawa T."/>
            <person name="Satou M."/>
        </authorList>
    </citation>
    <scope>NUCLEOTIDE SEQUENCE [LARGE SCALE GENOMIC DNA]</scope>
    <source>
        <strain evidence="1 2">MAFF 301381</strain>
    </source>
</reference>
<dbReference type="Proteomes" id="UP001154860">
    <property type="component" value="Unassembled WGS sequence"/>
</dbReference>
<proteinExistence type="predicted"/>
<reference evidence="1 2" key="1">
    <citation type="journal article" date="2021" name="Int. J. Syst. Evol. Microbiol.">
        <title>Pseudomonas lactucae sp. nov., a pathogen causing bacterial rot of lettuce in Japan.</title>
        <authorList>
            <person name="Sawada H."/>
            <person name="Fujikawa T."/>
            <person name="Satou M."/>
        </authorList>
    </citation>
    <scope>NUCLEOTIDE SEQUENCE [LARGE SCALE GENOMIC DNA]</scope>
    <source>
        <strain evidence="1 2">MAFF 301381</strain>
    </source>
</reference>
<dbReference type="RefSeq" id="WP_122455295.1">
    <property type="nucleotide sequence ID" value="NZ_JAFHKI010000064.1"/>
</dbReference>
<keyword evidence="2" id="KW-1185">Reference proteome</keyword>
<evidence type="ECO:0000313" key="1">
    <source>
        <dbReference type="EMBL" id="MBN2977570.1"/>
    </source>
</evidence>
<sequence>MTDLIEEIKNKARKVADKAVDAFEVVTHDQEERTGVVAARISQSLAEGVDPDVLALQMTKNDLRNNPSDPVTFVGSDMPVIAKFHRANKRRASLTKAQNTQLIKNQRAADADGADAQDGLLV</sequence>
<organism evidence="1 2">
    <name type="scientific">Pseudomonas lactucae</name>
    <dbReference type="NCBI Taxonomy" id="2813360"/>
    <lineage>
        <taxon>Bacteria</taxon>
        <taxon>Pseudomonadati</taxon>
        <taxon>Pseudomonadota</taxon>
        <taxon>Gammaproteobacteria</taxon>
        <taxon>Pseudomonadales</taxon>
        <taxon>Pseudomonadaceae</taxon>
        <taxon>Pseudomonas</taxon>
    </lineage>
</organism>
<comment type="caution">
    <text evidence="1">The sequence shown here is derived from an EMBL/GenBank/DDBJ whole genome shotgun (WGS) entry which is preliminary data.</text>
</comment>
<name>A0A9X1C6Y1_9PSED</name>
<dbReference type="AlphaFoldDB" id="A0A9X1C6Y1"/>
<protein>
    <submittedName>
        <fullName evidence="1">Uncharacterized protein</fullName>
    </submittedName>
</protein>
<gene>
    <name evidence="1" type="ORF">JWR99_17100</name>
</gene>
<evidence type="ECO:0000313" key="2">
    <source>
        <dbReference type="Proteomes" id="UP001154860"/>
    </source>
</evidence>